<proteinExistence type="predicted"/>
<name>A0A0E9QDI8_ANGAN</name>
<reference evidence="1" key="1">
    <citation type="submission" date="2014-11" db="EMBL/GenBank/DDBJ databases">
        <authorList>
            <person name="Amaro Gonzalez C."/>
        </authorList>
    </citation>
    <scope>NUCLEOTIDE SEQUENCE</scope>
</reference>
<accession>A0A0E9QDI8</accession>
<sequence length="32" mass="3728">MCQRKLISPPLRTTSAGLKEKGWSQWIEQRAQ</sequence>
<evidence type="ECO:0000313" key="1">
    <source>
        <dbReference type="EMBL" id="JAH14183.1"/>
    </source>
</evidence>
<protein>
    <submittedName>
        <fullName evidence="1">Uncharacterized protein</fullName>
    </submittedName>
</protein>
<reference evidence="1" key="2">
    <citation type="journal article" date="2015" name="Fish Shellfish Immunol.">
        <title>Early steps in the European eel (Anguilla anguilla)-Vibrio vulnificus interaction in the gills: Role of the RtxA13 toxin.</title>
        <authorList>
            <person name="Callol A."/>
            <person name="Pajuelo D."/>
            <person name="Ebbesson L."/>
            <person name="Teles M."/>
            <person name="MacKenzie S."/>
            <person name="Amaro C."/>
        </authorList>
    </citation>
    <scope>NUCLEOTIDE SEQUENCE</scope>
</reference>
<organism evidence="1">
    <name type="scientific">Anguilla anguilla</name>
    <name type="common">European freshwater eel</name>
    <name type="synonym">Muraena anguilla</name>
    <dbReference type="NCBI Taxonomy" id="7936"/>
    <lineage>
        <taxon>Eukaryota</taxon>
        <taxon>Metazoa</taxon>
        <taxon>Chordata</taxon>
        <taxon>Craniata</taxon>
        <taxon>Vertebrata</taxon>
        <taxon>Euteleostomi</taxon>
        <taxon>Actinopterygii</taxon>
        <taxon>Neopterygii</taxon>
        <taxon>Teleostei</taxon>
        <taxon>Anguilliformes</taxon>
        <taxon>Anguillidae</taxon>
        <taxon>Anguilla</taxon>
    </lineage>
</organism>
<dbReference type="EMBL" id="GBXM01094394">
    <property type="protein sequence ID" value="JAH14183.1"/>
    <property type="molecule type" value="Transcribed_RNA"/>
</dbReference>
<dbReference type="AlphaFoldDB" id="A0A0E9QDI8"/>